<name>A0A379YPL9_9GAMM</name>
<evidence type="ECO:0000313" key="1">
    <source>
        <dbReference type="EMBL" id="SUI48462.1"/>
    </source>
</evidence>
<proteinExistence type="predicted"/>
<evidence type="ECO:0000313" key="2">
    <source>
        <dbReference type="Proteomes" id="UP000255529"/>
    </source>
</evidence>
<protein>
    <submittedName>
        <fullName evidence="1">Uncharacterized protein</fullName>
    </submittedName>
</protein>
<sequence>MRFIGTVGDNLRNTHRTMPAGIYPSSFKLQRCYLHLLPPVTYSSKRLGMSKLVA</sequence>
<gene>
    <name evidence="1" type="ORF">NCTC11544_00923</name>
</gene>
<reference evidence="1 2" key="1">
    <citation type="submission" date="2018-06" db="EMBL/GenBank/DDBJ databases">
        <authorList>
            <consortium name="Pathogen Informatics"/>
            <person name="Doyle S."/>
        </authorList>
    </citation>
    <scope>NUCLEOTIDE SEQUENCE [LARGE SCALE GENOMIC DNA]</scope>
    <source>
        <strain evidence="1 2">NCTC11544</strain>
    </source>
</reference>
<dbReference type="EMBL" id="UGYN01000002">
    <property type="protein sequence ID" value="SUI48462.1"/>
    <property type="molecule type" value="Genomic_DNA"/>
</dbReference>
<dbReference type="AlphaFoldDB" id="A0A379YPL9"/>
<dbReference type="Proteomes" id="UP000255529">
    <property type="component" value="Unassembled WGS sequence"/>
</dbReference>
<organism evidence="1 2">
    <name type="scientific">Serratia quinivorans</name>
    <dbReference type="NCBI Taxonomy" id="137545"/>
    <lineage>
        <taxon>Bacteria</taxon>
        <taxon>Pseudomonadati</taxon>
        <taxon>Pseudomonadota</taxon>
        <taxon>Gammaproteobacteria</taxon>
        <taxon>Enterobacterales</taxon>
        <taxon>Yersiniaceae</taxon>
        <taxon>Serratia</taxon>
    </lineage>
</organism>
<accession>A0A379YPL9</accession>